<accession>A0A328ANZ7</accession>
<evidence type="ECO:0000313" key="2">
    <source>
        <dbReference type="EMBL" id="RAK56297.1"/>
    </source>
</evidence>
<dbReference type="OrthoDB" id="108890at2"/>
<proteinExistence type="predicted"/>
<dbReference type="Proteomes" id="UP000249254">
    <property type="component" value="Unassembled WGS sequence"/>
</dbReference>
<keyword evidence="3" id="KW-1185">Reference proteome</keyword>
<dbReference type="GO" id="GO:0016491">
    <property type="term" value="F:oxidoreductase activity"/>
    <property type="evidence" value="ECO:0007669"/>
    <property type="project" value="InterPro"/>
</dbReference>
<dbReference type="EMBL" id="QFYQ01000001">
    <property type="protein sequence ID" value="RAK56297.1"/>
    <property type="molecule type" value="Genomic_DNA"/>
</dbReference>
<reference evidence="3" key="1">
    <citation type="submission" date="2018-05" db="EMBL/GenBank/DDBJ databases">
        <authorList>
            <person name="Li X."/>
        </authorList>
    </citation>
    <scope>NUCLEOTIDE SEQUENCE [LARGE SCALE GENOMIC DNA]</scope>
    <source>
        <strain evidence="3">LX32</strain>
    </source>
</reference>
<organism evidence="2 3">
    <name type="scientific">Phenylobacterium soli</name>
    <dbReference type="NCBI Taxonomy" id="2170551"/>
    <lineage>
        <taxon>Bacteria</taxon>
        <taxon>Pseudomonadati</taxon>
        <taxon>Pseudomonadota</taxon>
        <taxon>Alphaproteobacteria</taxon>
        <taxon>Caulobacterales</taxon>
        <taxon>Caulobacteraceae</taxon>
        <taxon>Phenylobacterium</taxon>
    </lineage>
</organism>
<protein>
    <recommendedName>
        <fullName evidence="1">ER-bound oxygenase mpaB/mpaB'/Rubber oxygenase catalytic domain-containing protein</fullName>
    </recommendedName>
</protein>
<dbReference type="InterPro" id="IPR018713">
    <property type="entry name" value="MPAB/Lcp_cat_dom"/>
</dbReference>
<evidence type="ECO:0000259" key="1">
    <source>
        <dbReference type="Pfam" id="PF09995"/>
    </source>
</evidence>
<gene>
    <name evidence="2" type="ORF">DJ017_10030</name>
</gene>
<sequence length="274" mass="29601">MSGGRVNYLEPKGDLGFYGPDSMAWRVHANPIALAVGGIAAVILELAEPRVRTGVWEHSIFRTDPLSRMQRTGEATMITTYGPTKAAEARVAMVTRMHQRVSGVTPEGQAYTALDPELMTWVHLTAGYGFLNAYARHVEPGLSRADQDRYYAEGARLGEAFGAVNPPASVAEVEACIEAMRPNLRPHPIIGEFLQIVSTNSPLGLLGRVIQPMAAQAAIDLLPSWAKSELELPDRPLAGAAVRPLMRGMGAAGNLMLGDIPRQAYARVGRKPPR</sequence>
<dbReference type="PANTHER" id="PTHR36151">
    <property type="entry name" value="BLR2777 PROTEIN"/>
    <property type="match status" value="1"/>
</dbReference>
<feature type="domain" description="ER-bound oxygenase mpaB/mpaB'/Rubber oxygenase catalytic" evidence="1">
    <location>
        <begin position="25"/>
        <end position="249"/>
    </location>
</feature>
<comment type="caution">
    <text evidence="2">The sequence shown here is derived from an EMBL/GenBank/DDBJ whole genome shotgun (WGS) entry which is preliminary data.</text>
</comment>
<dbReference type="Pfam" id="PF09995">
    <property type="entry name" value="MPAB_Lcp_cat"/>
    <property type="match status" value="1"/>
</dbReference>
<evidence type="ECO:0000313" key="3">
    <source>
        <dbReference type="Proteomes" id="UP000249254"/>
    </source>
</evidence>
<name>A0A328ANZ7_9CAUL</name>
<dbReference type="PANTHER" id="PTHR36151:SF3">
    <property type="entry name" value="ER-BOUND OXYGENASE MPAB_MPAB'_RUBBER OXYGENASE CATALYTIC DOMAIN-CONTAINING PROTEIN"/>
    <property type="match status" value="1"/>
</dbReference>
<dbReference type="AlphaFoldDB" id="A0A328ANZ7"/>